<reference evidence="4" key="1">
    <citation type="journal article" date="2019" name="Int. J. Syst. Evol. Microbiol.">
        <title>The Global Catalogue of Microorganisms (GCM) 10K type strain sequencing project: providing services to taxonomists for standard genome sequencing and annotation.</title>
        <authorList>
            <consortium name="The Broad Institute Genomics Platform"/>
            <consortium name="The Broad Institute Genome Sequencing Center for Infectious Disease"/>
            <person name="Wu L."/>
            <person name="Ma J."/>
        </authorList>
    </citation>
    <scope>NUCLEOTIDE SEQUENCE [LARGE SCALE GENOMIC DNA]</scope>
    <source>
        <strain evidence="4">KCTC 32465</strain>
    </source>
</reference>
<dbReference type="Proteomes" id="UP000634455">
    <property type="component" value="Unassembled WGS sequence"/>
</dbReference>
<comment type="caution">
    <text evidence="3">The sequence shown here is derived from an EMBL/GenBank/DDBJ whole genome shotgun (WGS) entry which is preliminary data.</text>
</comment>
<dbReference type="SUPFAM" id="SSF52788">
    <property type="entry name" value="Phosphotyrosine protein phosphatases I"/>
    <property type="match status" value="1"/>
</dbReference>
<protein>
    <submittedName>
        <fullName evidence="3">ArsC family transcriptional regulator</fullName>
    </submittedName>
</protein>
<dbReference type="InterPro" id="IPR023485">
    <property type="entry name" value="Ptyr_pPase"/>
</dbReference>
<evidence type="ECO:0000313" key="3">
    <source>
        <dbReference type="EMBL" id="GHA51443.1"/>
    </source>
</evidence>
<evidence type="ECO:0000256" key="1">
    <source>
        <dbReference type="ARBA" id="ARBA00022849"/>
    </source>
</evidence>
<proteinExistence type="predicted"/>
<dbReference type="EMBL" id="BMZF01000003">
    <property type="protein sequence ID" value="GHA51443.1"/>
    <property type="molecule type" value="Genomic_DNA"/>
</dbReference>
<organism evidence="3 4">
    <name type="scientific">Paramylibacter ulvae</name>
    <dbReference type="NCBI Taxonomy" id="1651968"/>
    <lineage>
        <taxon>Bacteria</taxon>
        <taxon>Pseudomonadati</taxon>
        <taxon>Pseudomonadota</taxon>
        <taxon>Alphaproteobacteria</taxon>
        <taxon>Rhodobacterales</taxon>
        <taxon>Paracoccaceae</taxon>
        <taxon>Paramylibacter</taxon>
    </lineage>
</organism>
<sequence length="151" mass="16841">MTQSKPSAVLFCCDHNSIRSPMGEGMLKQHVGTSIFVQSAGVKNDKDIDGFAIAVCQEIGVELTKHKVRSFEDLEDWGDDLDSYDLIIACSQNSADAARMHTKGSAVEVEFWDIGDPTIKGETREEKLNEYRAVRDDIQARIKARFASETR</sequence>
<feature type="domain" description="Phosphotyrosine protein phosphatase I" evidence="2">
    <location>
        <begin position="7"/>
        <end position="148"/>
    </location>
</feature>
<accession>A0ABQ3CZM8</accession>
<dbReference type="Pfam" id="PF01451">
    <property type="entry name" value="LMWPc"/>
    <property type="match status" value="1"/>
</dbReference>
<dbReference type="SMART" id="SM00226">
    <property type="entry name" value="LMWPc"/>
    <property type="match status" value="1"/>
</dbReference>
<dbReference type="Gene3D" id="3.40.50.2300">
    <property type="match status" value="1"/>
</dbReference>
<dbReference type="RefSeq" id="WP_189640056.1">
    <property type="nucleotide sequence ID" value="NZ_BMZF01000003.1"/>
</dbReference>
<keyword evidence="4" id="KW-1185">Reference proteome</keyword>
<dbReference type="InterPro" id="IPR036196">
    <property type="entry name" value="Ptyr_pPase_sf"/>
</dbReference>
<evidence type="ECO:0000259" key="2">
    <source>
        <dbReference type="SMART" id="SM00226"/>
    </source>
</evidence>
<dbReference type="PANTHER" id="PTHR43428:SF1">
    <property type="entry name" value="ARSENATE REDUCTASE"/>
    <property type="match status" value="1"/>
</dbReference>
<evidence type="ECO:0000313" key="4">
    <source>
        <dbReference type="Proteomes" id="UP000634455"/>
    </source>
</evidence>
<name>A0ABQ3CZM8_9RHOB</name>
<gene>
    <name evidence="3" type="ORF">GCM10008927_15990</name>
</gene>
<dbReference type="PANTHER" id="PTHR43428">
    <property type="entry name" value="ARSENATE REDUCTASE"/>
    <property type="match status" value="1"/>
</dbReference>
<keyword evidence="1" id="KW-0059">Arsenical resistance</keyword>